<accession>A0A084Q9R7</accession>
<dbReference type="InParanoid" id="A0A084Q9R7"/>
<evidence type="ECO:0000313" key="3">
    <source>
        <dbReference type="Proteomes" id="UP000028524"/>
    </source>
</evidence>
<keyword evidence="3" id="KW-1185">Reference proteome</keyword>
<sequence>MLKCVVQDISTVNVPPQQRSWSVEQTLTCNADEAKKMPEMLSRLVWDGEEGPFPSAFDPGRGEVRSELWGSMSEYMYQTDWDWRCNARGGDLMTAREAEEYRKKMDADNDDFQHPLLERLAAVPQGGRAERTNEPPQSSSSH</sequence>
<feature type="region of interest" description="Disordered" evidence="1">
    <location>
        <begin position="105"/>
        <end position="142"/>
    </location>
</feature>
<feature type="compositionally biased region" description="Basic and acidic residues" evidence="1">
    <location>
        <begin position="105"/>
        <end position="117"/>
    </location>
</feature>
<evidence type="ECO:0000313" key="2">
    <source>
        <dbReference type="EMBL" id="KFA60702.1"/>
    </source>
</evidence>
<gene>
    <name evidence="2" type="ORF">S40285_10270</name>
</gene>
<evidence type="ECO:0000256" key="1">
    <source>
        <dbReference type="SAM" id="MobiDB-lite"/>
    </source>
</evidence>
<reference evidence="2 3" key="1">
    <citation type="journal article" date="2014" name="BMC Genomics">
        <title>Comparative genome sequencing reveals chemotype-specific gene clusters in the toxigenic black mold Stachybotrys.</title>
        <authorList>
            <person name="Semeiks J."/>
            <person name="Borek D."/>
            <person name="Otwinowski Z."/>
            <person name="Grishin N.V."/>
        </authorList>
    </citation>
    <scope>NUCLEOTIDE SEQUENCE [LARGE SCALE GENOMIC DNA]</scope>
    <source>
        <strain evidence="2 3">IBT 40285</strain>
    </source>
</reference>
<dbReference type="HOGENOM" id="CLU_1817070_0_0_1"/>
<dbReference type="Proteomes" id="UP000028524">
    <property type="component" value="Unassembled WGS sequence"/>
</dbReference>
<dbReference type="EMBL" id="KL660898">
    <property type="protein sequence ID" value="KFA60702.1"/>
    <property type="molecule type" value="Genomic_DNA"/>
</dbReference>
<name>A0A084Q9R7_STAC4</name>
<dbReference type="AlphaFoldDB" id="A0A084Q9R7"/>
<organism evidence="2 3">
    <name type="scientific">Stachybotrys chlorohalonatus (strain IBT 40285)</name>
    <dbReference type="NCBI Taxonomy" id="1283841"/>
    <lineage>
        <taxon>Eukaryota</taxon>
        <taxon>Fungi</taxon>
        <taxon>Dikarya</taxon>
        <taxon>Ascomycota</taxon>
        <taxon>Pezizomycotina</taxon>
        <taxon>Sordariomycetes</taxon>
        <taxon>Hypocreomycetidae</taxon>
        <taxon>Hypocreales</taxon>
        <taxon>Stachybotryaceae</taxon>
        <taxon>Stachybotrys</taxon>
    </lineage>
</organism>
<proteinExistence type="predicted"/>
<protein>
    <submittedName>
        <fullName evidence="2">Uncharacterized protein</fullName>
    </submittedName>
</protein>